<feature type="compositionally biased region" description="Pro residues" evidence="1">
    <location>
        <begin position="764"/>
        <end position="782"/>
    </location>
</feature>
<name>A0A5M8PV48_9LECA</name>
<dbReference type="Gene3D" id="1.25.40.10">
    <property type="entry name" value="Tetratricopeptide repeat domain"/>
    <property type="match status" value="1"/>
</dbReference>
<feature type="compositionally biased region" description="Low complexity" evidence="1">
    <location>
        <begin position="294"/>
        <end position="307"/>
    </location>
</feature>
<organism evidence="3 4">
    <name type="scientific">Lasallia pustulata</name>
    <dbReference type="NCBI Taxonomy" id="136370"/>
    <lineage>
        <taxon>Eukaryota</taxon>
        <taxon>Fungi</taxon>
        <taxon>Dikarya</taxon>
        <taxon>Ascomycota</taxon>
        <taxon>Pezizomycotina</taxon>
        <taxon>Lecanoromycetes</taxon>
        <taxon>OSLEUM clade</taxon>
        <taxon>Umbilicariomycetidae</taxon>
        <taxon>Umbilicariales</taxon>
        <taxon>Umbilicariaceae</taxon>
        <taxon>Lasallia</taxon>
    </lineage>
</organism>
<accession>A0A5M8PV48</accession>
<feature type="compositionally biased region" description="Basic and acidic residues" evidence="1">
    <location>
        <begin position="458"/>
        <end position="468"/>
    </location>
</feature>
<feature type="region of interest" description="Disordered" evidence="1">
    <location>
        <begin position="750"/>
        <end position="782"/>
    </location>
</feature>
<comment type="caution">
    <text evidence="3">The sequence shown here is derived from an EMBL/GenBank/DDBJ whole genome shotgun (WGS) entry which is preliminary data.</text>
</comment>
<dbReference type="PANTHER" id="PTHR23172">
    <property type="entry name" value="AUXILIN/CYCLIN G-ASSOCIATED KINASE-RELATED"/>
    <property type="match status" value="1"/>
</dbReference>
<evidence type="ECO:0000313" key="3">
    <source>
        <dbReference type="EMBL" id="KAA6413500.1"/>
    </source>
</evidence>
<reference evidence="3 4" key="1">
    <citation type="submission" date="2019-09" db="EMBL/GenBank/DDBJ databases">
        <title>The hologenome of the rock-dwelling lichen Lasallia pustulata.</title>
        <authorList>
            <person name="Greshake Tzovaras B."/>
            <person name="Segers F."/>
            <person name="Bicker A."/>
            <person name="Dal Grande F."/>
            <person name="Otte J."/>
            <person name="Hankeln T."/>
            <person name="Schmitt I."/>
            <person name="Ebersberger I."/>
        </authorList>
    </citation>
    <scope>NUCLEOTIDE SEQUENCE [LARGE SCALE GENOMIC DNA]</scope>
    <source>
        <strain evidence="3">A1-1</strain>
    </source>
</reference>
<evidence type="ECO:0000259" key="2">
    <source>
        <dbReference type="PROSITE" id="PS50030"/>
    </source>
</evidence>
<dbReference type="Gene3D" id="1.10.8.10">
    <property type="entry name" value="DNA helicase RuvA subunit, C-terminal domain"/>
    <property type="match status" value="1"/>
</dbReference>
<feature type="compositionally biased region" description="Polar residues" evidence="1">
    <location>
        <begin position="496"/>
        <end position="505"/>
    </location>
</feature>
<proteinExistence type="predicted"/>
<feature type="region of interest" description="Disordered" evidence="1">
    <location>
        <begin position="96"/>
        <end position="153"/>
    </location>
</feature>
<dbReference type="GO" id="GO:0072583">
    <property type="term" value="P:clathrin-dependent endocytosis"/>
    <property type="evidence" value="ECO:0007669"/>
    <property type="project" value="TreeGrafter"/>
</dbReference>
<dbReference type="InterPro" id="IPR036869">
    <property type="entry name" value="J_dom_sf"/>
</dbReference>
<feature type="compositionally biased region" description="Polar residues" evidence="1">
    <location>
        <begin position="40"/>
        <end position="71"/>
    </location>
</feature>
<dbReference type="Proteomes" id="UP000324767">
    <property type="component" value="Unassembled WGS sequence"/>
</dbReference>
<feature type="domain" description="UBA" evidence="2">
    <location>
        <begin position="307"/>
        <end position="348"/>
    </location>
</feature>
<feature type="compositionally biased region" description="Basic and acidic residues" evidence="1">
    <location>
        <begin position="99"/>
        <end position="110"/>
    </location>
</feature>
<feature type="compositionally biased region" description="Basic and acidic residues" evidence="1">
    <location>
        <begin position="349"/>
        <end position="365"/>
    </location>
</feature>
<dbReference type="EMBL" id="VXIT01000004">
    <property type="protein sequence ID" value="KAA6413500.1"/>
    <property type="molecule type" value="Genomic_DNA"/>
</dbReference>
<gene>
    <name evidence="3" type="ORF">FRX48_03246</name>
</gene>
<dbReference type="GO" id="GO:0030276">
    <property type="term" value="F:clathrin binding"/>
    <property type="evidence" value="ECO:0007669"/>
    <property type="project" value="TreeGrafter"/>
</dbReference>
<dbReference type="SMART" id="SM00165">
    <property type="entry name" value="UBA"/>
    <property type="match status" value="1"/>
</dbReference>
<dbReference type="OrthoDB" id="1717591at2759"/>
<dbReference type="InterPro" id="IPR009060">
    <property type="entry name" value="UBA-like_sf"/>
</dbReference>
<feature type="region of interest" description="Disordered" evidence="1">
    <location>
        <begin position="347"/>
        <end position="419"/>
    </location>
</feature>
<dbReference type="PANTHER" id="PTHR23172:SF19">
    <property type="entry name" value="J DOMAIN-CONTAINING PROTEIN"/>
    <property type="match status" value="1"/>
</dbReference>
<dbReference type="InterPro" id="IPR015940">
    <property type="entry name" value="UBA"/>
</dbReference>
<sequence length="907" mass="97399">MDELSGLDWTSSSNNSADKHPVMNTASFYPPLRPTPPLSGRSTPLSAQPSDKANNISSNVSGSSKASTPVNDSFANLVSFQTSQPTKILSLQQQQRILQEQKAKQEEDRKKQLHAHFGARNTQVWDRLGDGRATPGRITSPPTYTGTDEYGGQKLSNTINRPFTALGDAQNGLASQKPTADEDDLLAAFDASAPVDSSSNFPIPSGLSSRGIFPAINQSNGPITPALTSALQDLTGRDGTQIEDPDDDPFGLGSMARPTVSQPIPANNGADDDDVLGLLGRPVSEIPPPRAPEQRSPSPSAAQPSAPLDRAVAELVEMGFPADKSKDALAATDSGVDVQAAVGWLLNQAHEESRQKAPKRGDNRQARNPPEVSRSSRSPGAEAATPAWMQPNGRSGSASRRQDNGSPATGEKDPAKYATELGNNLLKTANSLWKVGAKKLNQTVSEFNSDSDSSQPKWMREAKVETKARKARQPNINDEDDNSRPQARTIKKQRQTPESAGSNITDEALALESGSGRPAPRKTTVRPIADPAVTRSSDSSRDQSPVLAAKQTREQIYPQPRFMQQADPRSKLSRQAVVEQTSQAYISPARRKKSTPRPPVPEPEPDLLFATASPAAQPSNAATTPPRPHPTPPRCSPFPHPPLTIPLLTNRALTYLKTGDPKSAISDSSAALTLIGPSHGANETIDLGPGEGSKEMSLFWAKATTRKAEALEQLERWSDAAAAWRTCVEAGVGGTTSTQGRDRCEKAAAGITSTPNQPPSRAVHPPPQRNPHRVPAPPLRPLKPPAEAVTRLRLANAEAARVDDEKFALADRVDERLGRWRAGKEGNLRALLGSLETVLWEGSGWKRVGLSELVVPGRVKVVYMRGIGVVHPDKLPTTATTEQKMISASVFSALNEAWDRFKRENGM</sequence>
<evidence type="ECO:0000313" key="4">
    <source>
        <dbReference type="Proteomes" id="UP000324767"/>
    </source>
</evidence>
<dbReference type="GO" id="GO:0031982">
    <property type="term" value="C:vesicle"/>
    <property type="evidence" value="ECO:0007669"/>
    <property type="project" value="TreeGrafter"/>
</dbReference>
<dbReference type="SUPFAM" id="SSF46565">
    <property type="entry name" value="Chaperone J-domain"/>
    <property type="match status" value="1"/>
</dbReference>
<dbReference type="Pfam" id="PF22562">
    <property type="entry name" value="UBA_7"/>
    <property type="match status" value="1"/>
</dbReference>
<dbReference type="GO" id="GO:0072318">
    <property type="term" value="P:clathrin coat disassembly"/>
    <property type="evidence" value="ECO:0007669"/>
    <property type="project" value="TreeGrafter"/>
</dbReference>
<dbReference type="SUPFAM" id="SSF48452">
    <property type="entry name" value="TPR-like"/>
    <property type="match status" value="1"/>
</dbReference>
<dbReference type="PROSITE" id="PS50030">
    <property type="entry name" value="UBA"/>
    <property type="match status" value="1"/>
</dbReference>
<dbReference type="InterPro" id="IPR011990">
    <property type="entry name" value="TPR-like_helical_dom_sf"/>
</dbReference>
<dbReference type="GO" id="GO:0005737">
    <property type="term" value="C:cytoplasm"/>
    <property type="evidence" value="ECO:0007669"/>
    <property type="project" value="TreeGrafter"/>
</dbReference>
<dbReference type="Gene3D" id="1.10.287.110">
    <property type="entry name" value="DnaJ domain"/>
    <property type="match status" value="1"/>
</dbReference>
<feature type="compositionally biased region" description="Pro residues" evidence="1">
    <location>
        <begin position="625"/>
        <end position="638"/>
    </location>
</feature>
<protein>
    <recommendedName>
        <fullName evidence="2">UBA domain-containing protein</fullName>
    </recommendedName>
</protein>
<dbReference type="FunFam" id="1.10.287.110:FF:000002">
    <property type="entry name" value="putative tyrosine-protein phosphatase auxilin isoform X2"/>
    <property type="match status" value="1"/>
</dbReference>
<dbReference type="SUPFAM" id="SSF46934">
    <property type="entry name" value="UBA-like"/>
    <property type="match status" value="1"/>
</dbReference>
<dbReference type="AlphaFoldDB" id="A0A5M8PV48"/>
<evidence type="ECO:0000256" key="1">
    <source>
        <dbReference type="SAM" id="MobiDB-lite"/>
    </source>
</evidence>
<feature type="region of interest" description="Disordered" evidence="1">
    <location>
        <begin position="1"/>
        <end position="71"/>
    </location>
</feature>
<feature type="region of interest" description="Disordered" evidence="1">
    <location>
        <begin position="237"/>
        <end position="314"/>
    </location>
</feature>
<feature type="compositionally biased region" description="Polar residues" evidence="1">
    <location>
        <begin position="392"/>
        <end position="407"/>
    </location>
</feature>
<feature type="compositionally biased region" description="Polar residues" evidence="1">
    <location>
        <begin position="445"/>
        <end position="456"/>
    </location>
</feature>
<feature type="region of interest" description="Disordered" evidence="1">
    <location>
        <begin position="445"/>
        <end position="638"/>
    </location>
</feature>